<comment type="caution">
    <text evidence="3">The sequence shown here is derived from an EMBL/GenBank/DDBJ whole genome shotgun (WGS) entry which is preliminary data.</text>
</comment>
<dbReference type="GO" id="GO:0052913">
    <property type="term" value="F:16S rRNA (guanine(966)-N(2))-methyltransferase activity"/>
    <property type="evidence" value="ECO:0007669"/>
    <property type="project" value="UniProtKB-EC"/>
</dbReference>
<evidence type="ECO:0000313" key="4">
    <source>
        <dbReference type="Proteomes" id="UP000680714"/>
    </source>
</evidence>
<sequence length="181" mass="18916">MRLVGGKHKGRALQAPDGKIARPTADRARQALFNILAHSDLVELDGAVVVDCFAGSGGLGLEALSRGAAAVTFVENHPLSIAAIRANLTALREDAEIIRADATKLARAKTACTLALLDAPYHSGLSAPCLAALAAQGWLVDGALAVVEVAAKEDFTPPPGFTVHDQRIYGAARLIFLLFRA</sequence>
<gene>
    <name evidence="3" type="primary">rsmD</name>
    <name evidence="3" type="ORF">KEC16_13070</name>
</gene>
<evidence type="ECO:0000256" key="2">
    <source>
        <dbReference type="ARBA" id="ARBA00022679"/>
    </source>
</evidence>
<dbReference type="EMBL" id="JAGTUF010000012">
    <property type="protein sequence ID" value="MBR9972649.1"/>
    <property type="molecule type" value="Genomic_DNA"/>
</dbReference>
<dbReference type="InterPro" id="IPR004398">
    <property type="entry name" value="RNA_MeTrfase_RsmD"/>
</dbReference>
<keyword evidence="4" id="KW-1185">Reference proteome</keyword>
<dbReference type="InterPro" id="IPR029063">
    <property type="entry name" value="SAM-dependent_MTases_sf"/>
</dbReference>
<organism evidence="3 4">
    <name type="scientific">Magnetospirillum sulfuroxidans</name>
    <dbReference type="NCBI Taxonomy" id="611300"/>
    <lineage>
        <taxon>Bacteria</taxon>
        <taxon>Pseudomonadati</taxon>
        <taxon>Pseudomonadota</taxon>
        <taxon>Alphaproteobacteria</taxon>
        <taxon>Rhodospirillales</taxon>
        <taxon>Rhodospirillaceae</taxon>
        <taxon>Magnetospirillum</taxon>
    </lineage>
</organism>
<name>A0ABS5IE79_9PROT</name>
<dbReference type="SUPFAM" id="SSF53335">
    <property type="entry name" value="S-adenosyl-L-methionine-dependent methyltransferases"/>
    <property type="match status" value="1"/>
</dbReference>
<dbReference type="EC" id="2.1.1.171" evidence="3"/>
<dbReference type="PIRSF" id="PIRSF004553">
    <property type="entry name" value="CHP00095"/>
    <property type="match status" value="1"/>
</dbReference>
<proteinExistence type="predicted"/>
<accession>A0ABS5IE79</accession>
<dbReference type="RefSeq" id="WP_211549614.1">
    <property type="nucleotide sequence ID" value="NZ_JAGTUF010000012.1"/>
</dbReference>
<dbReference type="PANTHER" id="PTHR43542:SF1">
    <property type="entry name" value="METHYLTRANSFERASE"/>
    <property type="match status" value="1"/>
</dbReference>
<dbReference type="Proteomes" id="UP000680714">
    <property type="component" value="Unassembled WGS sequence"/>
</dbReference>
<dbReference type="CDD" id="cd02440">
    <property type="entry name" value="AdoMet_MTases"/>
    <property type="match status" value="1"/>
</dbReference>
<keyword evidence="1 3" id="KW-0489">Methyltransferase</keyword>
<dbReference type="Gene3D" id="3.40.50.150">
    <property type="entry name" value="Vaccinia Virus protein VP39"/>
    <property type="match status" value="1"/>
</dbReference>
<dbReference type="NCBIfam" id="TIGR00095">
    <property type="entry name" value="16S rRNA (guanine(966)-N(2))-methyltransferase RsmD"/>
    <property type="match status" value="1"/>
</dbReference>
<evidence type="ECO:0000313" key="3">
    <source>
        <dbReference type="EMBL" id="MBR9972649.1"/>
    </source>
</evidence>
<protein>
    <submittedName>
        <fullName evidence="3">16S rRNA (Guanine(966)-N(2))-methyltransferase RsmD</fullName>
        <ecNumber evidence="3">2.1.1.171</ecNumber>
    </submittedName>
</protein>
<keyword evidence="2 3" id="KW-0808">Transferase</keyword>
<evidence type="ECO:0000256" key="1">
    <source>
        <dbReference type="ARBA" id="ARBA00022603"/>
    </source>
</evidence>
<dbReference type="Pfam" id="PF03602">
    <property type="entry name" value="Cons_hypoth95"/>
    <property type="match status" value="1"/>
</dbReference>
<reference evidence="3 4" key="1">
    <citation type="submission" date="2021-04" db="EMBL/GenBank/DDBJ databases">
        <title>Magnetospirillum sulfuroxidans sp. nov., a facultative chemolithoautotrophic sulfur-oxidizing alphaproteobacterium isolated from freshwater sediment and proposals for Paramagetospirillum gen. nov., and Magnetospirillaceae fam. nov.</title>
        <authorList>
            <person name="Koziaeva V."/>
            <person name="Geelhoed J.S."/>
            <person name="Sorokin D.Y."/>
            <person name="Grouzdev D.S."/>
        </authorList>
    </citation>
    <scope>NUCLEOTIDE SEQUENCE [LARGE SCALE GENOMIC DNA]</scope>
    <source>
        <strain evidence="3 4">J10</strain>
    </source>
</reference>
<dbReference type="PANTHER" id="PTHR43542">
    <property type="entry name" value="METHYLTRANSFERASE"/>
    <property type="match status" value="1"/>
</dbReference>